<protein>
    <submittedName>
        <fullName evidence="1">Uncharacterized protein</fullName>
    </submittedName>
</protein>
<evidence type="ECO:0000313" key="1">
    <source>
        <dbReference type="EMBL" id="TGN07113.1"/>
    </source>
</evidence>
<sequence length="86" mass="10057">MNDLNEVKRTGFDEITKVADSGTFPFWQVQEADPKFYIYDHQLNLINTRAFMNKYEGFPTGGTKKNKELFIEVLKADLCPIYTNRM</sequence>
<gene>
    <name evidence="1" type="ORF">EHS11_18535</name>
</gene>
<proteinExistence type="predicted"/>
<comment type="caution">
    <text evidence="1">The sequence shown here is derived from an EMBL/GenBank/DDBJ whole genome shotgun (WGS) entry which is preliminary data.</text>
</comment>
<reference evidence="1" key="1">
    <citation type="journal article" date="2019" name="PLoS Negl. Trop. Dis.">
        <title>Revisiting the worldwide diversity of Leptospira species in the environment.</title>
        <authorList>
            <person name="Vincent A.T."/>
            <person name="Schiettekatte O."/>
            <person name="Bourhy P."/>
            <person name="Veyrier F.J."/>
            <person name="Picardeau M."/>
        </authorList>
    </citation>
    <scope>NUCLEOTIDE SEQUENCE [LARGE SCALE GENOMIC DNA]</scope>
    <source>
        <strain evidence="1">201400974</strain>
    </source>
</reference>
<keyword evidence="2" id="KW-1185">Reference proteome</keyword>
<dbReference type="Proteomes" id="UP000298264">
    <property type="component" value="Unassembled WGS sequence"/>
</dbReference>
<evidence type="ECO:0000313" key="2">
    <source>
        <dbReference type="Proteomes" id="UP000298264"/>
    </source>
</evidence>
<accession>A0A4R9LJU3</accession>
<name>A0A4R9LJU3_9LEPT</name>
<dbReference type="RefSeq" id="WP_135765835.1">
    <property type="nucleotide sequence ID" value="NZ_RQHV01000062.1"/>
</dbReference>
<dbReference type="OrthoDB" id="324416at2"/>
<dbReference type="EMBL" id="RQHV01000062">
    <property type="protein sequence ID" value="TGN07113.1"/>
    <property type="molecule type" value="Genomic_DNA"/>
</dbReference>
<organism evidence="1 2">
    <name type="scientific">Leptospira ilyithenensis</name>
    <dbReference type="NCBI Taxonomy" id="2484901"/>
    <lineage>
        <taxon>Bacteria</taxon>
        <taxon>Pseudomonadati</taxon>
        <taxon>Spirochaetota</taxon>
        <taxon>Spirochaetia</taxon>
        <taxon>Leptospirales</taxon>
        <taxon>Leptospiraceae</taxon>
        <taxon>Leptospira</taxon>
    </lineage>
</organism>
<dbReference type="AlphaFoldDB" id="A0A4R9LJU3"/>